<reference evidence="2" key="4">
    <citation type="journal article" date="2013" name="Microbiology">
        <title>An updated metabolic view of the Bacillus subtilis 168 genome.</title>
        <authorList>
            <person name="Belda E."/>
            <person name="Sekowska A."/>
            <person name="Le Fevre F."/>
            <person name="Mornico D."/>
            <person name="Morgat A."/>
            <person name="Ouzounis C."/>
            <person name="Vallenet D."/>
            <person name="Medigue C."/>
            <person name="Danchin A."/>
        </authorList>
    </citation>
    <scope>NUCLEOTIDE SEQUENCE</scope>
    <source>
        <strain evidence="2">168</strain>
    </source>
</reference>
<reference evidence="2" key="6">
    <citation type="journal article" date="2018" name="Microb. Biotechnol.">
        <title>Bacillus subtilis, the model Gram-positive bacterium: 20 years of annotation refinement.</title>
        <authorList>
            <person name="Borriss R."/>
            <person name="Danchin A."/>
            <person name="Harwood C.R."/>
            <person name="Medigue C."/>
            <person name="Rocha E.P.C."/>
            <person name="Sekowska A."/>
            <person name="Vallenet D."/>
        </authorList>
    </citation>
    <scope>NUCLEOTIDE SEQUENCE</scope>
    <source>
        <strain evidence="2">168</strain>
    </source>
</reference>
<gene>
    <name evidence="2" type="primary">ybbU</name>
    <name evidence="2" type="ORF">BSU_01790</name>
    <name evidence="1" type="ORF">HIR78_01145</name>
</gene>
<proteinExistence type="predicted"/>
<dbReference type="AlphaFoldDB" id="A0A2K4Z9G0"/>
<keyword evidence="3" id="KW-1185">Reference proteome</keyword>
<protein>
    <submittedName>
        <fullName evidence="2">Uncharacterized protein</fullName>
    </submittedName>
</protein>
<dbReference type="RefSeq" id="WP_020861257.1">
    <property type="nucleotide sequence ID" value="NC_000964.3"/>
</dbReference>
<dbReference type="EMBL" id="AL009126">
    <property type="protein sequence ID" value="SOX90537.1"/>
    <property type="molecule type" value="Genomic_DNA"/>
</dbReference>
<dbReference type="OrthoDB" id="5291587at2"/>
<dbReference type="EMBL" id="CP052842">
    <property type="protein sequence ID" value="QJP86724.1"/>
    <property type="molecule type" value="Genomic_DNA"/>
</dbReference>
<reference evidence="2" key="3">
    <citation type="submission" date="2009-01" db="EMBL/GenBank/DDBJ databases">
        <authorList>
            <consortium name="Institut Pasteur and Genoscope"/>
            <person name="Genoscope - C.E.A."/>
        </authorList>
    </citation>
    <scope>NUCLEOTIDE SEQUENCE</scope>
    <source>
        <strain evidence="2">168</strain>
    </source>
</reference>
<dbReference type="RefSeq" id="YP_009513939.1">
    <property type="nucleotide sequence ID" value="NC_000964.3"/>
</dbReference>
<reference evidence="1" key="7">
    <citation type="submission" date="2020-04" db="EMBL/GenBank/DDBJ databases">
        <title>Phage recombination drives evolution of spore-forming Bacilli.</title>
        <authorList>
            <person name="Dragos A."/>
            <person name="Kovacs A.T."/>
        </authorList>
    </citation>
    <scope>NUCLEOTIDE SEQUENCE</scope>
    <source>
        <strain evidence="1">168</strain>
    </source>
</reference>
<evidence type="ECO:0000313" key="3">
    <source>
        <dbReference type="Proteomes" id="UP000001570"/>
    </source>
</evidence>
<reference evidence="2" key="2">
    <citation type="journal article" date="2009" name="Microbiology">
        <title>From a consortium sequence to a unified sequence: the Bacillus subtilis 168 reference genome a decade later.</title>
        <authorList>
            <person name="Barbe V."/>
            <person name="Cruveiller S."/>
            <person name="Kunst F."/>
            <person name="Lenoble P."/>
            <person name="Meurice G."/>
            <person name="Sekowska A."/>
            <person name="Vallenet D."/>
            <person name="Wang T."/>
            <person name="Moszer I."/>
            <person name="Medigue C."/>
            <person name="Danchin A."/>
        </authorList>
    </citation>
    <scope>NUCLEOTIDE SEQUENCE</scope>
    <source>
        <strain evidence="2">168</strain>
    </source>
</reference>
<reference evidence="2" key="8">
    <citation type="journal article" date="2023" name="Microb. Biotechnol.">
        <title>A model industrial workhorse: Bacillus subtilis strain 168 and its genome after a quarter of a century.</title>
        <authorList>
            <person name="Bremer E."/>
            <person name="Calteau A."/>
            <person name="Danchin A."/>
            <person name="Harwood C."/>
            <person name="Helmann J.D."/>
            <person name="Medigue C."/>
            <person name="Palsson B.O."/>
            <person name="Sekowska A."/>
            <person name="Vallenet D."/>
            <person name="Zuniga A."/>
            <person name="Zuniga C."/>
        </authorList>
    </citation>
    <scope>NUCLEOTIDE SEQUENCE</scope>
    <source>
        <strain evidence="2">168</strain>
    </source>
</reference>
<accession>A0A2K4Z9G0</accession>
<organism evidence="2 3">
    <name type="scientific">Bacillus subtilis (strain 168)</name>
    <dbReference type="NCBI Taxonomy" id="224308"/>
    <lineage>
        <taxon>Bacteria</taxon>
        <taxon>Bacillati</taxon>
        <taxon>Bacillota</taxon>
        <taxon>Bacilli</taxon>
        <taxon>Bacillales</taxon>
        <taxon>Bacillaceae</taxon>
        <taxon>Bacillus</taxon>
    </lineage>
</organism>
<dbReference type="GeneID" id="37862790"/>
<name>A0A2K4Z9G0_BACSU</name>
<reference evidence="2" key="5">
    <citation type="submission" date="2013-01" db="EMBL/GenBank/DDBJ databases">
        <authorList>
            <consortium name="AMAbiotics and Genoscope"/>
            <person name="Genoscope - C.E.A."/>
        </authorList>
    </citation>
    <scope>NUCLEOTIDE SEQUENCE</scope>
    <source>
        <strain evidence="2">168</strain>
    </source>
</reference>
<reference evidence="2 3" key="1">
    <citation type="journal article" date="1997" name="Nature">
        <title>The complete genome sequence of the Gram-positive bacterium Bacillus subtilis.</title>
        <authorList>
            <person name="Kunst F."/>
            <person name="Ogasawara N."/>
            <person name="Moszer I."/>
            <person name="Albertini A.M."/>
            <person name="Alloni G."/>
            <person name="Azevedo V."/>
            <person name="Bertero M.G."/>
            <person name="Bessieres P."/>
            <person name="Bolotin A."/>
            <person name="Borchert S."/>
            <person name="Borriss R."/>
            <person name="Boursier L."/>
            <person name="Brans A."/>
            <person name="Braun M."/>
            <person name="Brignell S.C."/>
            <person name="Bron S."/>
            <person name="Brouillet S."/>
            <person name="Bruschi C.V."/>
            <person name="Caldwell B."/>
            <person name="Capuano V."/>
            <person name="Carter N.M."/>
            <person name="Choi S.K."/>
            <person name="Codani J.J."/>
            <person name="Connerton I.F."/>
            <person name="Cummings N.J."/>
            <person name="Daniel R.A."/>
            <person name="Denizot F."/>
            <person name="Devine K.M."/>
            <person name="Dusterhoft A."/>
            <person name="Ehrlich S.D."/>
            <person name="Emmerson P.T."/>
            <person name="Entian K.D."/>
            <person name="Errington J."/>
            <person name="Fabret C."/>
            <person name="Ferrari E."/>
            <person name="Foulger D."/>
            <person name="Fritz C."/>
            <person name="Fujita M."/>
            <person name="Fujita Y."/>
            <person name="Fuma S."/>
            <person name="Galizzi A."/>
            <person name="Galleron N."/>
            <person name="Ghim S.Y."/>
            <person name="Glaser P."/>
            <person name="Goffeau A."/>
            <person name="Golightly E.J."/>
            <person name="Grandi G."/>
            <person name="Guiseppi G."/>
            <person name="Guy B.J."/>
            <person name="Haga K."/>
            <person name="Haiech J."/>
            <person name="Harwood C.R."/>
            <person name="Henaut A."/>
            <person name="Hilbert H."/>
            <person name="Holsappel S."/>
            <person name="Hosono S."/>
            <person name="Hullo M.F."/>
            <person name="Itaya M."/>
            <person name="Jones L."/>
            <person name="Joris B."/>
            <person name="Karamata D."/>
            <person name="Kasahara Y."/>
            <person name="Klaerr-Blanchard M."/>
            <person name="Klein C."/>
            <person name="Kobayashi Y."/>
            <person name="Koetter P."/>
            <person name="Koningstein G."/>
            <person name="Krogh S."/>
            <person name="Kumano M."/>
            <person name="Kurita K."/>
            <person name="Lapidus A."/>
            <person name="Lardinois S."/>
            <person name="Lauber J."/>
            <person name="Lazarevic V."/>
            <person name="Lee S.M."/>
            <person name="Levine A."/>
            <person name="Liu H."/>
            <person name="Masuda S."/>
            <person name="Mauel C."/>
            <person name="Medigue C."/>
            <person name="Medina N."/>
            <person name="Mellado R.P."/>
            <person name="Mizuno M."/>
            <person name="Moestl D."/>
            <person name="Nakai S."/>
            <person name="Noback M."/>
            <person name="Noone D."/>
            <person name="O'Reilly M."/>
            <person name="Ogawa K."/>
            <person name="Ogiwara A."/>
            <person name="Oudega B."/>
            <person name="Park S.H."/>
            <person name="Parro V."/>
            <person name="Pohl T.M."/>
            <person name="Portetelle D."/>
            <person name="Porwollik S."/>
            <person name="Prescott A.M."/>
            <person name="Presecan E."/>
            <person name="Pujic P."/>
            <person name="Purnelle B."/>
            <person name="Rapoport G."/>
            <person name="Rey M."/>
            <person name="Reynolds S."/>
            <person name="Rieger M."/>
            <person name="Rivolta C."/>
            <person name="Rocha E."/>
            <person name="Roche B."/>
            <person name="Rose M."/>
            <person name="Sadaie Y."/>
            <person name="Sato T."/>
            <person name="Scanlan E."/>
            <person name="Schleich S."/>
            <person name="Schroeter R."/>
            <person name="Scoffone F."/>
            <person name="Sekiguchi J."/>
            <person name="Sekowska A."/>
            <person name="Seror S.J."/>
            <person name="Serror P."/>
            <person name="Shin B.S."/>
            <person name="Soldo B."/>
            <person name="Sorokin A."/>
            <person name="Tacconi E."/>
            <person name="Takagi T."/>
            <person name="Takahashi H."/>
            <person name="Takemaru K."/>
            <person name="Takeuchi M."/>
            <person name="Tamakoshi A."/>
            <person name="Tanaka T."/>
            <person name="Terpstra P."/>
            <person name="Tognoni A."/>
            <person name="Tosato V."/>
            <person name="Uchiyama S."/>
            <person name="Vandenbol M."/>
            <person name="Vannier F."/>
            <person name="Vassarotti A."/>
            <person name="Viari A."/>
            <person name="Wambutt R."/>
            <person name="Wedler E."/>
            <person name="Wedler H."/>
            <person name="Weitzenegger T."/>
            <person name="Winters P."/>
            <person name="Wipat A."/>
            <person name="Yamamoto H."/>
            <person name="Yamane K."/>
            <person name="Yasumoto K."/>
            <person name="Yata K."/>
            <person name="Yoshida K."/>
            <person name="Yoshikawa H.F."/>
            <person name="Zumstein E."/>
            <person name="Yoshikawa H."/>
            <person name="Danchin A."/>
        </authorList>
    </citation>
    <scope>NUCLEOTIDE SEQUENCE [LARGE SCALE GENOMIC DNA]</scope>
    <source>
        <strain evidence="2 3">168</strain>
    </source>
</reference>
<evidence type="ECO:0000313" key="1">
    <source>
        <dbReference type="EMBL" id="QJP86724.1"/>
    </source>
</evidence>
<evidence type="ECO:0000313" key="2">
    <source>
        <dbReference type="EMBL" id="SOX90537.1"/>
    </source>
</evidence>
<dbReference type="EnsemblBacteria" id="SOX90537">
    <property type="protein sequence ID" value="SOX90537"/>
    <property type="gene ID" value="BSU_01790"/>
</dbReference>
<sequence>MSKSERTSTVEKWIKEVDGTGPDYRSTMAIDLRCFLIRSVNQVKRH</sequence>
<dbReference type="Proteomes" id="UP000001570">
    <property type="component" value="Chromosome"/>
</dbReference>